<dbReference type="Gene3D" id="3.90.1720.70">
    <property type="match status" value="1"/>
</dbReference>
<evidence type="ECO:0008006" key="3">
    <source>
        <dbReference type="Google" id="ProtNLM"/>
    </source>
</evidence>
<dbReference type="InterPro" id="IPR025562">
    <property type="entry name" value="Tae4"/>
</dbReference>
<dbReference type="AlphaFoldDB" id="G4QDA2"/>
<name>G4QDA2_TAYAM</name>
<sequence length="143" mass="16265">MHKHLGGTAALNLGKEFINTCATRISVALNGAGHTIDSYYLKKIGFQYFSDKNKNPIIYRLDVLVKYLTYKWGKPEISKKNTIEDFGRNKGIMYFNIAFKDASGHITLFNGSGTNFGKFPDMVHDDYFGHKALNYVSLWILKD</sequence>
<evidence type="ECO:0000313" key="2">
    <source>
        <dbReference type="Proteomes" id="UP000009284"/>
    </source>
</evidence>
<dbReference type="Pfam" id="PF14113">
    <property type="entry name" value="Tae4"/>
    <property type="match status" value="1"/>
</dbReference>
<dbReference type="Proteomes" id="UP000009284">
    <property type="component" value="Chromosome"/>
</dbReference>
<protein>
    <recommendedName>
        <fullName evidence="3">Cytoplasmic protein</fullName>
    </recommendedName>
</protein>
<reference evidence="1 2" key="2">
    <citation type="journal article" date="2012" name="PLoS ONE">
        <title>Genomic characterization of the taylorella genus.</title>
        <authorList>
            <person name="Hebert L."/>
            <person name="Moumen B."/>
            <person name="Pons N."/>
            <person name="Duquesne F."/>
            <person name="Breuil M.F."/>
            <person name="Goux D."/>
            <person name="Batto J.M."/>
            <person name="Laugier C."/>
            <person name="Renault P."/>
            <person name="Petry S."/>
        </authorList>
    </citation>
    <scope>NUCLEOTIDE SEQUENCE [LARGE SCALE GENOMIC DNA]</scope>
    <source>
        <strain evidence="1 2">MCE3</strain>
    </source>
</reference>
<keyword evidence="2" id="KW-1185">Reference proteome</keyword>
<reference key="1">
    <citation type="submission" date="2011-09" db="EMBL/GenBank/DDBJ databases">
        <title>Genomic characterization of the Taylorella genus.</title>
        <authorList>
            <person name="Hebert L."/>
            <person name="Moumen B."/>
            <person name="Pons N."/>
            <person name="Duquesne F."/>
            <person name="Breuil M.-F."/>
            <person name="Goux D."/>
            <person name="Batto J.-M."/>
            <person name="Renault P."/>
            <person name="Laugier C."/>
            <person name="Petry S."/>
        </authorList>
    </citation>
    <scope>NUCLEOTIDE SEQUENCE</scope>
    <source>
        <strain>MCE3</strain>
    </source>
</reference>
<accession>G4QDA2</accession>
<organism evidence="1 2">
    <name type="scientific">Taylorella asinigenitalis (strain MCE3)</name>
    <dbReference type="NCBI Taxonomy" id="1008459"/>
    <lineage>
        <taxon>Bacteria</taxon>
        <taxon>Pseudomonadati</taxon>
        <taxon>Pseudomonadota</taxon>
        <taxon>Betaproteobacteria</taxon>
        <taxon>Burkholderiales</taxon>
        <taxon>Alcaligenaceae</taxon>
        <taxon>Taylorella</taxon>
    </lineage>
</organism>
<dbReference type="HOGENOM" id="CLU_131989_0_0_4"/>
<gene>
    <name evidence="1" type="ordered locus">TASI_0128</name>
</gene>
<dbReference type="STRING" id="1008459.TASI_0128"/>
<proteinExistence type="predicted"/>
<dbReference type="KEGG" id="tas:TASI_0128"/>
<evidence type="ECO:0000313" key="1">
    <source>
        <dbReference type="EMBL" id="AEP35919.1"/>
    </source>
</evidence>
<dbReference type="EMBL" id="CP003059">
    <property type="protein sequence ID" value="AEP35919.1"/>
    <property type="molecule type" value="Genomic_DNA"/>
</dbReference>